<evidence type="ECO:0000313" key="2">
    <source>
        <dbReference type="EMBL" id="MBA0718589.1"/>
    </source>
</evidence>
<dbReference type="PANTHER" id="PTHR31513">
    <property type="entry name" value="EPHRIN TYPE-B RECEPTOR"/>
    <property type="match status" value="1"/>
</dbReference>
<dbReference type="AlphaFoldDB" id="A0A7J9A4Y3"/>
<dbReference type="PANTHER" id="PTHR31513:SF2">
    <property type="entry name" value="MRAZ"/>
    <property type="match status" value="1"/>
</dbReference>
<accession>A0A7J9A4Y3</accession>
<keyword evidence="1" id="KW-0472">Membrane</keyword>
<keyword evidence="3" id="KW-1185">Reference proteome</keyword>
<feature type="transmembrane region" description="Helical" evidence="1">
    <location>
        <begin position="125"/>
        <end position="148"/>
    </location>
</feature>
<proteinExistence type="predicted"/>
<evidence type="ECO:0000256" key="1">
    <source>
        <dbReference type="SAM" id="Phobius"/>
    </source>
</evidence>
<gene>
    <name evidence="2" type="ORF">Golax_006329</name>
</gene>
<comment type="caution">
    <text evidence="2">The sequence shown here is derived from an EMBL/GenBank/DDBJ whole genome shotgun (WGS) entry which is preliminary data.</text>
</comment>
<keyword evidence="1" id="KW-0812">Transmembrane</keyword>
<protein>
    <submittedName>
        <fullName evidence="2">Uncharacterized protein</fullName>
    </submittedName>
</protein>
<name>A0A7J9A4Y3_9ROSI</name>
<keyword evidence="1" id="KW-1133">Transmembrane helix</keyword>
<reference evidence="2 3" key="1">
    <citation type="journal article" date="2019" name="Genome Biol. Evol.">
        <title>Insights into the evolution of the New World diploid cottons (Gossypium, subgenus Houzingenia) based on genome sequencing.</title>
        <authorList>
            <person name="Grover C.E."/>
            <person name="Arick M.A. 2nd"/>
            <person name="Thrash A."/>
            <person name="Conover J.L."/>
            <person name="Sanders W.S."/>
            <person name="Peterson D.G."/>
            <person name="Frelichowski J.E."/>
            <person name="Scheffler J.A."/>
            <person name="Scheffler B.E."/>
            <person name="Wendel J.F."/>
        </authorList>
    </citation>
    <scope>NUCLEOTIDE SEQUENCE [LARGE SCALE GENOMIC DNA]</scope>
    <source>
        <strain evidence="2">4</strain>
        <tissue evidence="2">Leaf</tissue>
    </source>
</reference>
<evidence type="ECO:0000313" key="3">
    <source>
        <dbReference type="Proteomes" id="UP000593574"/>
    </source>
</evidence>
<sequence length="190" mass="21208">MTISFRICTNLICLTEAMMNTQGSDATSAGKSLEHLQQSWPYPTHALSRRKIIGGINGGLINDATVKSLEFKRDIFFPFSLLVHNTMPIGHQDFLQFLFTTMLLADLAVTLLTLIQFYWISLGAFLAVLLILPLSLLSPSPAGLNALFSKEPRRASHTRIYSLWNATSLTNIVSSSKFWVSATFMLCEIY</sequence>
<feature type="transmembrane region" description="Helical" evidence="1">
    <location>
        <begin position="97"/>
        <end position="119"/>
    </location>
</feature>
<dbReference type="Proteomes" id="UP000593574">
    <property type="component" value="Unassembled WGS sequence"/>
</dbReference>
<dbReference type="EMBL" id="JABEZV010000008">
    <property type="protein sequence ID" value="MBA0718589.1"/>
    <property type="molecule type" value="Genomic_DNA"/>
</dbReference>
<organism evidence="2 3">
    <name type="scientific">Gossypium laxum</name>
    <dbReference type="NCBI Taxonomy" id="34288"/>
    <lineage>
        <taxon>Eukaryota</taxon>
        <taxon>Viridiplantae</taxon>
        <taxon>Streptophyta</taxon>
        <taxon>Embryophyta</taxon>
        <taxon>Tracheophyta</taxon>
        <taxon>Spermatophyta</taxon>
        <taxon>Magnoliopsida</taxon>
        <taxon>eudicotyledons</taxon>
        <taxon>Gunneridae</taxon>
        <taxon>Pentapetalae</taxon>
        <taxon>rosids</taxon>
        <taxon>malvids</taxon>
        <taxon>Malvales</taxon>
        <taxon>Malvaceae</taxon>
        <taxon>Malvoideae</taxon>
        <taxon>Gossypium</taxon>
    </lineage>
</organism>